<dbReference type="SUPFAM" id="SSF47598">
    <property type="entry name" value="Ribbon-helix-helix"/>
    <property type="match status" value="1"/>
</dbReference>
<evidence type="ECO:0000313" key="3">
    <source>
        <dbReference type="Proteomes" id="UP000003100"/>
    </source>
</evidence>
<dbReference type="EMBL" id="ACBZ01000158">
    <property type="protein sequence ID" value="EEG48246.1"/>
    <property type="molecule type" value="Genomic_DNA"/>
</dbReference>
<name>C0CPS6_BLAHS</name>
<dbReference type="Proteomes" id="UP000003100">
    <property type="component" value="Unassembled WGS sequence"/>
</dbReference>
<evidence type="ECO:0000259" key="1">
    <source>
        <dbReference type="Pfam" id="PF01402"/>
    </source>
</evidence>
<reference evidence="2 3" key="1">
    <citation type="submission" date="2009-01" db="EMBL/GenBank/DDBJ databases">
        <authorList>
            <person name="Fulton L."/>
            <person name="Clifton S."/>
            <person name="Fulton B."/>
            <person name="Xu J."/>
            <person name="Minx P."/>
            <person name="Pepin K.H."/>
            <person name="Johnson M."/>
            <person name="Bhonagiri V."/>
            <person name="Nash W.E."/>
            <person name="Mardis E.R."/>
            <person name="Wilson R.K."/>
        </authorList>
    </citation>
    <scope>NUCLEOTIDE SEQUENCE [LARGE SCALE GENOMIC DNA]</scope>
    <source>
        <strain evidence="3">DSM 10507 / JCM 14656 / S5a33</strain>
    </source>
</reference>
<dbReference type="AlphaFoldDB" id="C0CPS6"/>
<sequence length="63" mass="7418">MATKKVGRPTASLKDYMLRVRMDKETVDKLDEICEKENTNRSEVVRNGIEERYQRMGRNDKNA</sequence>
<reference evidence="2 3" key="2">
    <citation type="submission" date="2009-02" db="EMBL/GenBank/DDBJ databases">
        <title>Draft genome sequence of Blautia hydrogenotrophica DSM 10507 (Ruminococcus hydrogenotrophicus DSM 10507).</title>
        <authorList>
            <person name="Sudarsanam P."/>
            <person name="Ley R."/>
            <person name="Guruge J."/>
            <person name="Turnbaugh P.J."/>
            <person name="Mahowald M."/>
            <person name="Liep D."/>
            <person name="Gordon J."/>
        </authorList>
    </citation>
    <scope>NUCLEOTIDE SEQUENCE [LARGE SCALE GENOMIC DNA]</scope>
    <source>
        <strain evidence="3">DSM 10507 / JCM 14656 / S5a33</strain>
    </source>
</reference>
<gene>
    <name evidence="2" type="ORF">RUMHYD_02877</name>
</gene>
<dbReference type="CDD" id="cd22231">
    <property type="entry name" value="RHH_NikR_HicB-like"/>
    <property type="match status" value="1"/>
</dbReference>
<dbReference type="GO" id="GO:0006355">
    <property type="term" value="P:regulation of DNA-templated transcription"/>
    <property type="evidence" value="ECO:0007669"/>
    <property type="project" value="InterPro"/>
</dbReference>
<dbReference type="GeneID" id="86822554"/>
<keyword evidence="3" id="KW-1185">Reference proteome</keyword>
<comment type="caution">
    <text evidence="2">The sequence shown here is derived from an EMBL/GenBank/DDBJ whole genome shotgun (WGS) entry which is preliminary data.</text>
</comment>
<proteinExistence type="predicted"/>
<dbReference type="PATRIC" id="fig|476272.21.peg.1010"/>
<dbReference type="InterPro" id="IPR002145">
    <property type="entry name" value="CopG"/>
</dbReference>
<dbReference type="Gene3D" id="1.10.1220.10">
    <property type="entry name" value="Met repressor-like"/>
    <property type="match status" value="1"/>
</dbReference>
<dbReference type="HOGENOM" id="CLU_198307_0_0_9"/>
<dbReference type="RefSeq" id="WP_005950605.1">
    <property type="nucleotide sequence ID" value="NZ_CP136423.1"/>
</dbReference>
<feature type="domain" description="Ribbon-helix-helix protein CopG" evidence="1">
    <location>
        <begin position="20"/>
        <end position="53"/>
    </location>
</feature>
<accession>C0CPS6</accession>
<dbReference type="Pfam" id="PF01402">
    <property type="entry name" value="RHH_1"/>
    <property type="match status" value="1"/>
</dbReference>
<organism evidence="2 3">
    <name type="scientific">Blautia hydrogenotrophica (strain DSM 10507 / JCM 14656 / S5a33)</name>
    <name type="common">Ruminococcus hydrogenotrophicus</name>
    <dbReference type="NCBI Taxonomy" id="476272"/>
    <lineage>
        <taxon>Bacteria</taxon>
        <taxon>Bacillati</taxon>
        <taxon>Bacillota</taxon>
        <taxon>Clostridia</taxon>
        <taxon>Lachnospirales</taxon>
        <taxon>Lachnospiraceae</taxon>
        <taxon>Blautia</taxon>
    </lineage>
</organism>
<protein>
    <recommendedName>
        <fullName evidence="1">Ribbon-helix-helix protein CopG domain-containing protein</fullName>
    </recommendedName>
</protein>
<evidence type="ECO:0000313" key="2">
    <source>
        <dbReference type="EMBL" id="EEG48246.1"/>
    </source>
</evidence>
<dbReference type="eggNOG" id="ENOG5033CET">
    <property type="taxonomic scope" value="Bacteria"/>
</dbReference>
<dbReference type="InterPro" id="IPR010985">
    <property type="entry name" value="Ribbon_hlx_hlx"/>
</dbReference>
<dbReference type="InterPro" id="IPR013321">
    <property type="entry name" value="Arc_rbn_hlx_hlx"/>
</dbReference>